<evidence type="ECO:0000313" key="1">
    <source>
        <dbReference type="EMBL" id="SBS34502.1"/>
    </source>
</evidence>
<evidence type="ECO:0000313" key="2">
    <source>
        <dbReference type="Proteomes" id="UP000092627"/>
    </source>
</evidence>
<name>A0A1A8TMX3_9GAMM</name>
<dbReference type="AlphaFoldDB" id="A0A1A8TMX3"/>
<dbReference type="GeneID" id="45733800"/>
<dbReference type="EMBL" id="FLOC01000018">
    <property type="protein sequence ID" value="SBS34502.1"/>
    <property type="molecule type" value="Genomic_DNA"/>
</dbReference>
<keyword evidence="2" id="KW-1185">Reference proteome</keyword>
<proteinExistence type="predicted"/>
<dbReference type="OrthoDB" id="7013802at2"/>
<dbReference type="STRING" id="295068.MAQ5080_02896"/>
<accession>A0A1A8TMX3</accession>
<gene>
    <name evidence="1" type="ORF">MAQ5080_02896</name>
</gene>
<protein>
    <submittedName>
        <fullName evidence="1">Uncharacterized protein</fullName>
    </submittedName>
</protein>
<dbReference type="Proteomes" id="UP000092627">
    <property type="component" value="Unassembled WGS sequence"/>
</dbReference>
<organism evidence="1 2">
    <name type="scientific">Marinomonas aquimarina</name>
    <dbReference type="NCBI Taxonomy" id="295068"/>
    <lineage>
        <taxon>Bacteria</taxon>
        <taxon>Pseudomonadati</taxon>
        <taxon>Pseudomonadota</taxon>
        <taxon>Gammaproteobacteria</taxon>
        <taxon>Oceanospirillales</taxon>
        <taxon>Oceanospirillaceae</taxon>
        <taxon>Marinomonas</taxon>
    </lineage>
</organism>
<sequence length="309" mass="35486">MQGLTFRTDQDFEEICCYLMRDWVARNMRYDVQFRRYGGNGQRQHGIDIFPAVGGYSVFGQAKFVNQLNSTDVTAELSKTDSFPEPIGCYVIFTTANRHTSINHHQFHGTQHKRLDGSIFPVHVVYWGEISDISFIPQDVCKRIFPSAFQVARSALTPQQMADSIATLQNIVPSYFRSDFLDWLETWDFSCGYIPSVHYDAVDNLYIELDRVGWGMKGVNDFLYAQGRIDLSRALPAGDAFFYALTEFRDSIYNYIAFVRGQDGQGYVTLQGMDGRGATDFPKITEQWSMRARHLANMYREKILGQQIQ</sequence>
<dbReference type="RefSeq" id="WP_003821104.1">
    <property type="nucleotide sequence ID" value="NZ_FLOC01000018.1"/>
</dbReference>
<reference evidence="1 2" key="1">
    <citation type="submission" date="2016-06" db="EMBL/GenBank/DDBJ databases">
        <authorList>
            <person name="Kjaerup R.B."/>
            <person name="Dalgaard T.S."/>
            <person name="Juul-Madsen H.R."/>
        </authorList>
    </citation>
    <scope>NUCLEOTIDE SEQUENCE [LARGE SCALE GENOMIC DNA]</scope>
    <source>
        <strain evidence="1 2">CECT 5080</strain>
    </source>
</reference>